<dbReference type="GO" id="GO:0005874">
    <property type="term" value="C:microtubule"/>
    <property type="evidence" value="ECO:0007669"/>
    <property type="project" value="UniProtKB-KW"/>
</dbReference>
<evidence type="ECO:0000256" key="2">
    <source>
        <dbReference type="ARBA" id="ARBA00022490"/>
    </source>
</evidence>
<dbReference type="InterPro" id="IPR001752">
    <property type="entry name" value="Kinesin_motor_dom"/>
</dbReference>
<keyword evidence="5 11" id="KW-0067">ATP-binding</keyword>
<evidence type="ECO:0000256" key="7">
    <source>
        <dbReference type="ARBA" id="ARBA00023175"/>
    </source>
</evidence>
<keyword evidence="6 12" id="KW-0175">Coiled coil</keyword>
<dbReference type="PROSITE" id="PS50067">
    <property type="entry name" value="KINESIN_MOTOR_2"/>
    <property type="match status" value="1"/>
</dbReference>
<feature type="coiled-coil region" evidence="12">
    <location>
        <begin position="429"/>
        <end position="561"/>
    </location>
</feature>
<evidence type="ECO:0000256" key="12">
    <source>
        <dbReference type="SAM" id="Coils"/>
    </source>
</evidence>
<proteinExistence type="inferred from homology"/>
<comment type="caution">
    <text evidence="14">The sequence shown here is derived from an EMBL/GenBank/DDBJ whole genome shotgun (WGS) entry which is preliminary data.</text>
</comment>
<evidence type="ECO:0000313" key="14">
    <source>
        <dbReference type="EMBL" id="GFG33973.1"/>
    </source>
</evidence>
<dbReference type="CDD" id="cd01369">
    <property type="entry name" value="KISc_KHC_KIF5"/>
    <property type="match status" value="1"/>
</dbReference>
<dbReference type="Proteomes" id="UP000502823">
    <property type="component" value="Unassembled WGS sequence"/>
</dbReference>
<dbReference type="PROSITE" id="PS00411">
    <property type="entry name" value="KINESIN_MOTOR_1"/>
    <property type="match status" value="1"/>
</dbReference>
<dbReference type="FunFam" id="3.40.850.10:FF:000067">
    <property type="entry name" value="Kinesin-like protein"/>
    <property type="match status" value="1"/>
</dbReference>
<evidence type="ECO:0000256" key="9">
    <source>
        <dbReference type="ARBA" id="ARBA00064588"/>
    </source>
</evidence>
<dbReference type="EMBL" id="BLKM01011693">
    <property type="protein sequence ID" value="GFG33973.1"/>
    <property type="molecule type" value="Genomic_DNA"/>
</dbReference>
<dbReference type="SUPFAM" id="SSF52540">
    <property type="entry name" value="P-loop containing nucleoside triphosphate hydrolases"/>
    <property type="match status" value="1"/>
</dbReference>
<evidence type="ECO:0000256" key="5">
    <source>
        <dbReference type="ARBA" id="ARBA00022840"/>
    </source>
</evidence>
<feature type="coiled-coil region" evidence="12">
    <location>
        <begin position="645"/>
        <end position="826"/>
    </location>
</feature>
<organism evidence="14 15">
    <name type="scientific">Coptotermes formosanus</name>
    <name type="common">Formosan subterranean termite</name>
    <dbReference type="NCBI Taxonomy" id="36987"/>
    <lineage>
        <taxon>Eukaryota</taxon>
        <taxon>Metazoa</taxon>
        <taxon>Ecdysozoa</taxon>
        <taxon>Arthropoda</taxon>
        <taxon>Hexapoda</taxon>
        <taxon>Insecta</taxon>
        <taxon>Pterygota</taxon>
        <taxon>Neoptera</taxon>
        <taxon>Polyneoptera</taxon>
        <taxon>Dictyoptera</taxon>
        <taxon>Blattodea</taxon>
        <taxon>Blattoidea</taxon>
        <taxon>Termitoidae</taxon>
        <taxon>Rhinotermitidae</taxon>
        <taxon>Coptotermes</taxon>
    </lineage>
</organism>
<keyword evidence="7 11" id="KW-0505">Motor protein</keyword>
<dbReference type="GO" id="GO:0098957">
    <property type="term" value="P:anterograde axonal transport of mitochondrion"/>
    <property type="evidence" value="ECO:0007669"/>
    <property type="project" value="UniProtKB-ARBA"/>
</dbReference>
<evidence type="ECO:0000256" key="4">
    <source>
        <dbReference type="ARBA" id="ARBA00022741"/>
    </source>
</evidence>
<dbReference type="InterPro" id="IPR059182">
    <property type="entry name" value="Khc_C"/>
</dbReference>
<dbReference type="Pfam" id="PF00225">
    <property type="entry name" value="Kinesin"/>
    <property type="match status" value="1"/>
</dbReference>
<dbReference type="GO" id="GO:0005524">
    <property type="term" value="F:ATP binding"/>
    <property type="evidence" value="ECO:0007669"/>
    <property type="project" value="UniProtKB-UniRule"/>
</dbReference>
<accession>A0A6L2PN10</accession>
<dbReference type="Gene3D" id="1.10.287.1490">
    <property type="match status" value="1"/>
</dbReference>
<dbReference type="GO" id="GO:0005871">
    <property type="term" value="C:kinesin complex"/>
    <property type="evidence" value="ECO:0007669"/>
    <property type="project" value="UniProtKB-ARBA"/>
</dbReference>
<evidence type="ECO:0000256" key="8">
    <source>
        <dbReference type="ARBA" id="ARBA00023212"/>
    </source>
</evidence>
<dbReference type="CDD" id="cd23649">
    <property type="entry name" value="Khc_CBD_cc"/>
    <property type="match status" value="1"/>
</dbReference>
<comment type="similarity">
    <text evidence="11">Belongs to the TRAFAC class myosin-kinesin ATPase superfamily. Kinesin family.</text>
</comment>
<dbReference type="PANTHER" id="PTHR47968">
    <property type="entry name" value="CENTROMERE PROTEIN E"/>
    <property type="match status" value="1"/>
</dbReference>
<dbReference type="GO" id="GO:0048489">
    <property type="term" value="P:synaptic vesicle transport"/>
    <property type="evidence" value="ECO:0007669"/>
    <property type="project" value="UniProtKB-ARBA"/>
</dbReference>
<feature type="coiled-coil region" evidence="12">
    <location>
        <begin position="348"/>
        <end position="382"/>
    </location>
</feature>
<gene>
    <name evidence="14" type="ORF">Cfor_07521</name>
</gene>
<comment type="subunit">
    <text evidence="9">Oligomer composed of two heavy chains and two light chains.</text>
</comment>
<keyword evidence="15" id="KW-1185">Reference proteome</keyword>
<dbReference type="GO" id="GO:0030951">
    <property type="term" value="P:establishment or maintenance of microtubule cytoskeleton polarity"/>
    <property type="evidence" value="ECO:0007669"/>
    <property type="project" value="UniProtKB-ARBA"/>
</dbReference>
<dbReference type="Gene3D" id="3.40.850.10">
    <property type="entry name" value="Kinesin motor domain"/>
    <property type="match status" value="1"/>
</dbReference>
<keyword evidence="2" id="KW-0963">Cytoplasm</keyword>
<dbReference type="GO" id="GO:0008017">
    <property type="term" value="F:microtubule binding"/>
    <property type="evidence" value="ECO:0007669"/>
    <property type="project" value="InterPro"/>
</dbReference>
<evidence type="ECO:0000256" key="6">
    <source>
        <dbReference type="ARBA" id="ARBA00023054"/>
    </source>
</evidence>
<dbReference type="AlphaFoldDB" id="A0A6L2PN10"/>
<dbReference type="FunCoup" id="A0A6L2PN10">
    <property type="interactions" value="698"/>
</dbReference>
<dbReference type="GO" id="GO:0007292">
    <property type="term" value="P:female gamete generation"/>
    <property type="evidence" value="ECO:0007669"/>
    <property type="project" value="UniProtKB-ARBA"/>
</dbReference>
<dbReference type="SMART" id="SM00129">
    <property type="entry name" value="KISc"/>
    <property type="match status" value="1"/>
</dbReference>
<dbReference type="PRINTS" id="PR00380">
    <property type="entry name" value="KINESINHEAVY"/>
</dbReference>
<feature type="coiled-coil region" evidence="12">
    <location>
        <begin position="857"/>
        <end position="912"/>
    </location>
</feature>
<evidence type="ECO:0000313" key="15">
    <source>
        <dbReference type="Proteomes" id="UP000502823"/>
    </source>
</evidence>
<dbReference type="InterPro" id="IPR027417">
    <property type="entry name" value="P-loop_NTPase"/>
</dbReference>
<dbReference type="OrthoDB" id="3176171at2759"/>
<evidence type="ECO:0000256" key="11">
    <source>
        <dbReference type="PROSITE-ProRule" id="PRU00283"/>
    </source>
</evidence>
<keyword evidence="3" id="KW-0493">Microtubule</keyword>
<keyword evidence="4 11" id="KW-0547">Nucleotide-binding</keyword>
<dbReference type="InterPro" id="IPR027640">
    <property type="entry name" value="Kinesin-like_fam"/>
</dbReference>
<dbReference type="InterPro" id="IPR036961">
    <property type="entry name" value="Kinesin_motor_dom_sf"/>
</dbReference>
<name>A0A6L2PN10_COPFO</name>
<keyword evidence="8" id="KW-0206">Cytoskeleton</keyword>
<dbReference type="InterPro" id="IPR019821">
    <property type="entry name" value="Kinesin_motor_CS"/>
</dbReference>
<reference evidence="15" key="1">
    <citation type="submission" date="2020-01" db="EMBL/GenBank/DDBJ databases">
        <title>Draft genome sequence of the Termite Coptotermes fromosanus.</title>
        <authorList>
            <person name="Itakura S."/>
            <person name="Yosikawa Y."/>
            <person name="Umezawa K."/>
        </authorList>
    </citation>
    <scope>NUCLEOTIDE SEQUENCE [LARGE SCALE GENOMIC DNA]</scope>
</reference>
<evidence type="ECO:0000256" key="10">
    <source>
        <dbReference type="ARBA" id="ARBA00069521"/>
    </source>
</evidence>
<dbReference type="GO" id="GO:1904115">
    <property type="term" value="C:axon cytoplasm"/>
    <property type="evidence" value="ECO:0007669"/>
    <property type="project" value="GOC"/>
</dbReference>
<dbReference type="GO" id="GO:0003777">
    <property type="term" value="F:microtubule motor activity"/>
    <property type="evidence" value="ECO:0007669"/>
    <property type="project" value="InterPro"/>
</dbReference>
<dbReference type="PANTHER" id="PTHR47968:SF36">
    <property type="entry name" value="KINESIN HEAVY CHAIN ISOFORM X1"/>
    <property type="match status" value="1"/>
</dbReference>
<sequence>MSGEQREREIAAEDSIKVVCRFRPLNDSEEKAGSKFICRFPSGPEDNCISIGSKVFLFDKVFKPSATQEKVYNEAAKSIVSDVLSGFNGTIFAYGQTSSGKTHTMEGVIGDPVKQGIIPRIVNDIFNHIYAMEENLEFHIKVSYFEIYMDKIRDLLDVSKVNLSVHEDKNRVPFVKGATERFVSSPEEVFEVIEEGKANRHIAVTNMNEHSSRSHSVFLINVKQENLENQKKLSGKLYLVDLAGSEKVSKTGAEGTVLDEAKNINKSLSALGNVISALADGNKTHIPYRDSKLTRILQESLGGNARTTIIICCSPASFNEAETKSTLEFGKRAKTIKNVVCVNEELTAEEWKGRYEKEKEKVARLKGKLEKLELELSRWRSGETVNVEEQVNLQEPLDAVTPVTQPAEGKKDVVLGPVPATPGGGIMIGSLSNEERQKLEEERERLYQQLDEKDEEINQQSQYVEKLKEQMLEQEELIASTRRDYELLQQEMNRIQQENESAKEEVKEVLQALEELAVNYDQKSQEVETKNKEYETLTEELMQKQSDLNSTSSELQQLKDMSTHQRKRINEMLTNLLKDLGEIGVAIGGDGDVKFQVSTDGSGGKLEEEFTVARLYISKMKSEVKNLVQRCQGLESFQMDCNKKITEYEKDLADCRLLISQHEARMKTLQESMREAENKKRTLEEDVDALREECAKLKAAEQVHAVSSKEKAEEKEQANKMRVALEVQMDQLRDAHQKQVAALRDEIMEKQASISELKDLNQKYTLAHQQMQQDYERLKQEENEKSNKLQELILTNERREQARKDLKGLEDTVAKELQTLHNLRKLFVQDLQARIKKSANAEDSEDDGGSLAQKQKISFLENNLDQLTKVHKQLVRDNADLRCELPKLEKRLRATMERVKALESALKDAKEGAMKDRKRYQYEVDRIKEAVRQKNLARRGPSAQIAKPIRAGQHHTHLGAPGGLRTSSMVSGTLGRLISDDEMRKKKIIAGGNRGMNDGSYGIYVLTVNKSGSKVNKNVAKITEGTVYKSLLPGCKWSGCRGGIFAMESVHVKEITCVAKMQKYLTVIVI</sequence>
<evidence type="ECO:0000256" key="3">
    <source>
        <dbReference type="ARBA" id="ARBA00022701"/>
    </source>
</evidence>
<feature type="domain" description="Kinesin motor" evidence="13">
    <location>
        <begin position="15"/>
        <end position="336"/>
    </location>
</feature>
<comment type="subcellular location">
    <subcellularLocation>
        <location evidence="1">Cytoplasm</location>
        <location evidence="1">Cytoskeleton</location>
    </subcellularLocation>
</comment>
<protein>
    <recommendedName>
        <fullName evidence="10">Kinesin heavy chain</fullName>
    </recommendedName>
</protein>
<evidence type="ECO:0000256" key="1">
    <source>
        <dbReference type="ARBA" id="ARBA00004245"/>
    </source>
</evidence>
<dbReference type="GO" id="GO:0007097">
    <property type="term" value="P:nuclear migration"/>
    <property type="evidence" value="ECO:0007669"/>
    <property type="project" value="UniProtKB-ARBA"/>
</dbReference>
<dbReference type="InParanoid" id="A0A6L2PN10"/>
<evidence type="ECO:0000259" key="13">
    <source>
        <dbReference type="PROSITE" id="PS50067"/>
    </source>
</evidence>
<feature type="binding site" evidence="11">
    <location>
        <begin position="95"/>
        <end position="102"/>
    </location>
    <ligand>
        <name>ATP</name>
        <dbReference type="ChEBI" id="CHEBI:30616"/>
    </ligand>
</feature>